<gene>
    <name evidence="2" type="ORF">QJS35_01585</name>
</gene>
<accession>A0ABV1KLU8</accession>
<protein>
    <submittedName>
        <fullName evidence="2">DUF2569 family protein</fullName>
    </submittedName>
</protein>
<name>A0ABV1KLU8_9BACL</name>
<dbReference type="Proteomes" id="UP001493487">
    <property type="component" value="Unassembled WGS sequence"/>
</dbReference>
<evidence type="ECO:0000313" key="3">
    <source>
        <dbReference type="Proteomes" id="UP001493487"/>
    </source>
</evidence>
<evidence type="ECO:0000256" key="1">
    <source>
        <dbReference type="SAM" id="Phobius"/>
    </source>
</evidence>
<feature type="transmembrane region" description="Helical" evidence="1">
    <location>
        <begin position="132"/>
        <end position="152"/>
    </location>
</feature>
<keyword evidence="1" id="KW-0812">Transmembrane</keyword>
<dbReference type="InterPro" id="IPR019690">
    <property type="entry name" value="DUF2569"/>
</dbReference>
<dbReference type="Pfam" id="PF10754">
    <property type="entry name" value="DUF2569"/>
    <property type="match status" value="1"/>
</dbReference>
<keyword evidence="1" id="KW-0472">Membrane</keyword>
<evidence type="ECO:0000313" key="2">
    <source>
        <dbReference type="EMBL" id="MEQ4481079.1"/>
    </source>
</evidence>
<keyword evidence="1" id="KW-1133">Transmembrane helix</keyword>
<organism evidence="2 3">
    <name type="scientific">Cohnella silvisoli</name>
    <dbReference type="NCBI Taxonomy" id="2873699"/>
    <lineage>
        <taxon>Bacteria</taxon>
        <taxon>Bacillati</taxon>
        <taxon>Bacillota</taxon>
        <taxon>Bacilli</taxon>
        <taxon>Bacillales</taxon>
        <taxon>Paenibacillaceae</taxon>
        <taxon>Cohnella</taxon>
    </lineage>
</organism>
<dbReference type="EMBL" id="JASKHM010000001">
    <property type="protein sequence ID" value="MEQ4481079.1"/>
    <property type="molecule type" value="Genomic_DNA"/>
</dbReference>
<sequence>MNETQVNNSKPKWPVSFMIISVIVFLFFPINILGYYKRQVLTFFTGGNFSMMFDVSIPWAILVLLDAIIMPVLMIVSVLCIVLLFMKHKWFPVVVKGMFIVYLSLLVLDLLANNFLSSYAIEEYKNAINSDIYRNIFRTILYCAITLPFFYYSTNIMKTYARVS</sequence>
<dbReference type="RefSeq" id="WP_232182463.1">
    <property type="nucleotide sequence ID" value="NZ_JAIOAP010000001.1"/>
</dbReference>
<comment type="caution">
    <text evidence="2">The sequence shown here is derived from an EMBL/GenBank/DDBJ whole genome shotgun (WGS) entry which is preliminary data.</text>
</comment>
<reference evidence="2 3" key="1">
    <citation type="journal article" date="2023" name="Genome Announc.">
        <title>Pan-Genome Analyses of the Genus Cohnella and Proposal of the Novel Species Cohnella silvisoli sp. nov., Isolated from Forest Soil.</title>
        <authorList>
            <person name="Wang C."/>
            <person name="Mao L."/>
            <person name="Bao G."/>
            <person name="Zhu H."/>
        </authorList>
    </citation>
    <scope>NUCLEOTIDE SEQUENCE [LARGE SCALE GENOMIC DNA]</scope>
    <source>
        <strain evidence="2 3">NL03-T5-1</strain>
    </source>
</reference>
<feature type="transmembrane region" description="Helical" evidence="1">
    <location>
        <begin position="93"/>
        <end position="112"/>
    </location>
</feature>
<feature type="transmembrane region" description="Helical" evidence="1">
    <location>
        <begin position="56"/>
        <end position="86"/>
    </location>
</feature>
<keyword evidence="3" id="KW-1185">Reference proteome</keyword>
<proteinExistence type="predicted"/>
<feature type="transmembrane region" description="Helical" evidence="1">
    <location>
        <begin position="15"/>
        <end position="36"/>
    </location>
</feature>